<dbReference type="Proteomes" id="UP000177117">
    <property type="component" value="Unassembled WGS sequence"/>
</dbReference>
<dbReference type="InterPro" id="IPR005706">
    <property type="entry name" value="Ribosomal_uS2_bac/mit/plastid"/>
</dbReference>
<dbReference type="InterPro" id="IPR001865">
    <property type="entry name" value="Ribosomal_uS2"/>
</dbReference>
<dbReference type="AlphaFoldDB" id="A0A1F8EF15"/>
<reference evidence="6 7" key="1">
    <citation type="journal article" date="2016" name="Nat. Commun.">
        <title>Thousands of microbial genomes shed light on interconnected biogeochemical processes in an aquifer system.</title>
        <authorList>
            <person name="Anantharaman K."/>
            <person name="Brown C.T."/>
            <person name="Hug L.A."/>
            <person name="Sharon I."/>
            <person name="Castelle C.J."/>
            <person name="Probst A.J."/>
            <person name="Thomas B.C."/>
            <person name="Singh A."/>
            <person name="Wilkins M.J."/>
            <person name="Karaoz U."/>
            <person name="Brodie E.L."/>
            <person name="Williams K.H."/>
            <person name="Hubbard S.S."/>
            <person name="Banfield J.F."/>
        </authorList>
    </citation>
    <scope>NUCLEOTIDE SEQUENCE [LARGE SCALE GENOMIC DNA]</scope>
</reference>
<organism evidence="6 7">
    <name type="scientific">Candidatus Yanofskybacteria bacterium RIFCSPHIGHO2_01_FULL_41_53</name>
    <dbReference type="NCBI Taxonomy" id="1802663"/>
    <lineage>
        <taxon>Bacteria</taxon>
        <taxon>Candidatus Yanofskyibacteriota</taxon>
    </lineage>
</organism>
<dbReference type="Gene3D" id="3.40.50.10490">
    <property type="entry name" value="Glucose-6-phosphate isomerase like protein, domain 1"/>
    <property type="match status" value="1"/>
</dbReference>
<accession>A0A1F8EF15</accession>
<dbReference type="EMBL" id="MGJD01000045">
    <property type="protein sequence ID" value="OGM99442.1"/>
    <property type="molecule type" value="Genomic_DNA"/>
</dbReference>
<keyword evidence="3 5" id="KW-0687">Ribonucleoprotein</keyword>
<evidence type="ECO:0000256" key="4">
    <source>
        <dbReference type="ARBA" id="ARBA00035256"/>
    </source>
</evidence>
<dbReference type="PANTHER" id="PTHR12534:SF0">
    <property type="entry name" value="SMALL RIBOSOMAL SUBUNIT PROTEIN US2M"/>
    <property type="match status" value="1"/>
</dbReference>
<evidence type="ECO:0000313" key="7">
    <source>
        <dbReference type="Proteomes" id="UP000177117"/>
    </source>
</evidence>
<evidence type="ECO:0000256" key="1">
    <source>
        <dbReference type="ARBA" id="ARBA00006242"/>
    </source>
</evidence>
<comment type="caution">
    <text evidence="6">The sequence shown here is derived from an EMBL/GenBank/DDBJ whole genome shotgun (WGS) entry which is preliminary data.</text>
</comment>
<dbReference type="FunFam" id="1.10.287.610:FF:000001">
    <property type="entry name" value="30S ribosomal protein S2"/>
    <property type="match status" value="1"/>
</dbReference>
<evidence type="ECO:0000256" key="5">
    <source>
        <dbReference type="HAMAP-Rule" id="MF_00291"/>
    </source>
</evidence>
<evidence type="ECO:0000256" key="2">
    <source>
        <dbReference type="ARBA" id="ARBA00022980"/>
    </source>
</evidence>
<dbReference type="SUPFAM" id="SSF52313">
    <property type="entry name" value="Ribosomal protein S2"/>
    <property type="match status" value="1"/>
</dbReference>
<gene>
    <name evidence="5" type="primary">rpsB</name>
    <name evidence="6" type="ORF">A2650_01425</name>
</gene>
<dbReference type="InterPro" id="IPR023591">
    <property type="entry name" value="Ribosomal_uS2_flav_dom_sf"/>
</dbReference>
<comment type="similarity">
    <text evidence="1 5">Belongs to the universal ribosomal protein uS2 family.</text>
</comment>
<dbReference type="PRINTS" id="PR00395">
    <property type="entry name" value="RIBOSOMALS2"/>
</dbReference>
<dbReference type="Pfam" id="PF00318">
    <property type="entry name" value="Ribosomal_S2"/>
    <property type="match status" value="1"/>
</dbReference>
<evidence type="ECO:0000313" key="6">
    <source>
        <dbReference type="EMBL" id="OGM99442.1"/>
    </source>
</evidence>
<dbReference type="PANTHER" id="PTHR12534">
    <property type="entry name" value="30S RIBOSOMAL PROTEIN S2 PROKARYOTIC AND ORGANELLAR"/>
    <property type="match status" value="1"/>
</dbReference>
<protein>
    <recommendedName>
        <fullName evidence="4 5">Small ribosomal subunit protein uS2</fullName>
    </recommendedName>
</protein>
<dbReference type="NCBIfam" id="TIGR01011">
    <property type="entry name" value="rpsB_bact"/>
    <property type="match status" value="1"/>
</dbReference>
<dbReference type="Gene3D" id="1.10.287.610">
    <property type="entry name" value="Helix hairpin bin"/>
    <property type="match status" value="1"/>
</dbReference>
<sequence length="228" mass="25657">MSDLNTQLNYEEMLKSGMHFGRKKTVFNPKMKKYVFTVKEGICIIDLIKTQAELSSATEHLKRIIAQNGIILFVALTKQSVDSVKDLAVSLGMPYVVDRWLGGTLTNFKVISNRVKKLEEMENARKSGGLEKYTKKERLMFEREILKMEKSFSGLRKLTRLPDVVFISSLKDGALPAHEAKIVKIPIIAIANTDSDPAEVAYIIPANDRSKKSVDLIIEALKKELTAK</sequence>
<keyword evidence="2 5" id="KW-0689">Ribosomal protein</keyword>
<name>A0A1F8EF15_9BACT</name>
<dbReference type="HAMAP" id="MF_00291_B">
    <property type="entry name" value="Ribosomal_uS2_B"/>
    <property type="match status" value="1"/>
</dbReference>
<evidence type="ECO:0000256" key="3">
    <source>
        <dbReference type="ARBA" id="ARBA00023274"/>
    </source>
</evidence>
<dbReference type="GO" id="GO:0022627">
    <property type="term" value="C:cytosolic small ribosomal subunit"/>
    <property type="evidence" value="ECO:0007669"/>
    <property type="project" value="TreeGrafter"/>
</dbReference>
<dbReference type="CDD" id="cd01425">
    <property type="entry name" value="RPS2"/>
    <property type="match status" value="1"/>
</dbReference>
<dbReference type="GO" id="GO:0003735">
    <property type="term" value="F:structural constituent of ribosome"/>
    <property type="evidence" value="ECO:0007669"/>
    <property type="project" value="InterPro"/>
</dbReference>
<dbReference type="GO" id="GO:0006412">
    <property type="term" value="P:translation"/>
    <property type="evidence" value="ECO:0007669"/>
    <property type="project" value="UniProtKB-UniRule"/>
</dbReference>
<proteinExistence type="inferred from homology"/>